<feature type="region of interest" description="Disordered" evidence="3">
    <location>
        <begin position="351"/>
        <end position="375"/>
    </location>
</feature>
<evidence type="ECO:0000313" key="5">
    <source>
        <dbReference type="Proteomes" id="UP001501265"/>
    </source>
</evidence>
<dbReference type="PANTHER" id="PTHR43709:SF3">
    <property type="entry name" value="ISOMERASE YBHH-RELATED"/>
    <property type="match status" value="1"/>
</dbReference>
<evidence type="ECO:0000313" key="4">
    <source>
        <dbReference type="EMBL" id="GAA4823028.1"/>
    </source>
</evidence>
<reference evidence="5" key="1">
    <citation type="journal article" date="2019" name="Int. J. Syst. Evol. Microbiol.">
        <title>The Global Catalogue of Microorganisms (GCM) 10K type strain sequencing project: providing services to taxonomists for standard genome sequencing and annotation.</title>
        <authorList>
            <consortium name="The Broad Institute Genomics Platform"/>
            <consortium name="The Broad Institute Genome Sequencing Center for Infectious Disease"/>
            <person name="Wu L."/>
            <person name="Ma J."/>
        </authorList>
    </citation>
    <scope>NUCLEOTIDE SEQUENCE [LARGE SCALE GENOMIC DNA]</scope>
    <source>
        <strain evidence="5">JCM 18081</strain>
    </source>
</reference>
<evidence type="ECO:0000256" key="3">
    <source>
        <dbReference type="SAM" id="MobiDB-lite"/>
    </source>
</evidence>
<dbReference type="InterPro" id="IPR047687">
    <property type="entry name" value="OMA_tautomer-like"/>
</dbReference>
<dbReference type="SUPFAM" id="SSF54506">
    <property type="entry name" value="Diaminopimelate epimerase-like"/>
    <property type="match status" value="2"/>
</dbReference>
<keyword evidence="2" id="KW-0413">Isomerase</keyword>
<protein>
    <submittedName>
        <fullName evidence="4">4-oxalomesaconate tautomerase</fullName>
    </submittedName>
</protein>
<dbReference type="Proteomes" id="UP001501265">
    <property type="component" value="Unassembled WGS sequence"/>
</dbReference>
<dbReference type="Gene3D" id="3.10.310.10">
    <property type="entry name" value="Diaminopimelate Epimerase, Chain A, domain 1"/>
    <property type="match status" value="2"/>
</dbReference>
<comment type="caution">
    <text evidence="4">The sequence shown here is derived from an EMBL/GenBank/DDBJ whole genome shotgun (WGS) entry which is preliminary data.</text>
</comment>
<dbReference type="EMBL" id="BAABIG010000087">
    <property type="protein sequence ID" value="GAA4823028.1"/>
    <property type="molecule type" value="Genomic_DNA"/>
</dbReference>
<evidence type="ECO:0000256" key="2">
    <source>
        <dbReference type="ARBA" id="ARBA00023235"/>
    </source>
</evidence>
<proteinExistence type="inferred from homology"/>
<comment type="similarity">
    <text evidence="1">Belongs to the PrpF family.</text>
</comment>
<dbReference type="Pfam" id="PF04303">
    <property type="entry name" value="PrpF"/>
    <property type="match status" value="1"/>
</dbReference>
<dbReference type="InterPro" id="IPR007400">
    <property type="entry name" value="PrpF-like"/>
</dbReference>
<name>A0ABP9D0A2_9ACTN</name>
<evidence type="ECO:0000256" key="1">
    <source>
        <dbReference type="ARBA" id="ARBA00007673"/>
    </source>
</evidence>
<accession>A0ABP9D0A2</accession>
<organism evidence="4 5">
    <name type="scientific">Streptomyces ziwulingensis</name>
    <dbReference type="NCBI Taxonomy" id="1045501"/>
    <lineage>
        <taxon>Bacteria</taxon>
        <taxon>Bacillati</taxon>
        <taxon>Actinomycetota</taxon>
        <taxon>Actinomycetes</taxon>
        <taxon>Kitasatosporales</taxon>
        <taxon>Streptomycetaceae</taxon>
        <taxon>Streptomyces</taxon>
    </lineage>
</organism>
<dbReference type="NCBIfam" id="NF033377">
    <property type="entry name" value="OMA_tautomer"/>
    <property type="match status" value="1"/>
</dbReference>
<sequence>MTVPGEVRCMLMRGGTSKGAYFLAGDLPGDRTARDDLLLRVMGSPDPAQIDGLGGGHPLTSKVAVVSASADPDADVDYLFLQVGVDRPEVTDRQNCGNILAGVGPFAVERGLVRAGDGQTSVRIRMRNTGELAVATFPTPGGRVEYGGDAEISGVPGTAAAVVIEFPQGGSPLLPTGRVRDTVAGTEVTCVDNGMPVVLIPAAALDVTGYEEPGDLEADTALAARLREIRLEAGRLMGLGDVEGTTVPKLSLLAPPRDGGAVTTRTFIPVRCHTSIGVLGAASVAAGLLLPGGVGEGIARPAGSGDRSRVEHPTGFLEVETVVDPGTGDTPPVVRRTAVVRTARKIFDGTVFPRSAGTAPAPAPSPGGNDDSAAR</sequence>
<gene>
    <name evidence="4" type="ORF">GCM10023220_65560</name>
</gene>
<keyword evidence="5" id="KW-1185">Reference proteome</keyword>
<dbReference type="PANTHER" id="PTHR43709">
    <property type="entry name" value="ACONITATE ISOMERASE-RELATED"/>
    <property type="match status" value="1"/>
</dbReference>